<dbReference type="GO" id="GO:0046677">
    <property type="term" value="P:response to antibiotic"/>
    <property type="evidence" value="ECO:0007669"/>
    <property type="project" value="UniProtKB-KW"/>
</dbReference>
<dbReference type="InterPro" id="IPR000335">
    <property type="entry name" value="Bleomycin-R"/>
</dbReference>
<dbReference type="Pfam" id="PF19581">
    <property type="entry name" value="Glyoxalase_7"/>
    <property type="match status" value="1"/>
</dbReference>
<evidence type="ECO:0000313" key="2">
    <source>
        <dbReference type="EMBL" id="NSL86149.1"/>
    </source>
</evidence>
<sequence length="120" mass="14009">MSRVIPILRMFDYAKAIQFYVDWLGFEIVWEHRPDGFPIYMKISKGDAVIDLSEHHGDASPGAKIIIADFKNLKAFHKELTEKDYKYMKPGLERAEWNPDILMMTVIDPFLNSIIFEETV</sequence>
<dbReference type="Gene3D" id="3.10.180.10">
    <property type="entry name" value="2,3-Dihydroxybiphenyl 1,2-Dioxygenase, domain 1"/>
    <property type="match status" value="1"/>
</dbReference>
<dbReference type="InterPro" id="IPR029068">
    <property type="entry name" value="Glyas_Bleomycin-R_OHBP_Dase"/>
</dbReference>
<comment type="caution">
    <text evidence="2">The sequence shown here is derived from an EMBL/GenBank/DDBJ whole genome shotgun (WGS) entry which is preliminary data.</text>
</comment>
<name>A0A3S1AXN6_9BACT</name>
<evidence type="ECO:0000313" key="3">
    <source>
        <dbReference type="Proteomes" id="UP000281028"/>
    </source>
</evidence>
<keyword evidence="1" id="KW-0046">Antibiotic resistance</keyword>
<organism evidence="2 3">
    <name type="scientific">Chitinophaga solisilvae</name>
    <dbReference type="NCBI Taxonomy" id="1233460"/>
    <lineage>
        <taxon>Bacteria</taxon>
        <taxon>Pseudomonadati</taxon>
        <taxon>Bacteroidota</taxon>
        <taxon>Chitinophagia</taxon>
        <taxon>Chitinophagales</taxon>
        <taxon>Chitinophagaceae</taxon>
        <taxon>Chitinophaga</taxon>
    </lineage>
</organism>
<reference evidence="2" key="1">
    <citation type="submission" date="2020-05" db="EMBL/GenBank/DDBJ databases">
        <title>Chitinophaga laudate sp. nov., isolated from a tropical peat swamp.</title>
        <authorList>
            <person name="Goh C.B.S."/>
            <person name="Lee M.S."/>
            <person name="Parimannan S."/>
            <person name="Pasbakhsh P."/>
            <person name="Yule C.M."/>
            <person name="Rajandas H."/>
            <person name="Loke S."/>
            <person name="Croft L."/>
            <person name="Tan J.B.L."/>
        </authorList>
    </citation>
    <scope>NUCLEOTIDE SEQUENCE</scope>
    <source>
        <strain evidence="2">Mgbs1</strain>
    </source>
</reference>
<dbReference type="Proteomes" id="UP000281028">
    <property type="component" value="Unassembled WGS sequence"/>
</dbReference>
<protein>
    <submittedName>
        <fullName evidence="2">VOC family protein</fullName>
    </submittedName>
</protein>
<dbReference type="AlphaFoldDB" id="A0A3S1AXN6"/>
<dbReference type="OrthoDB" id="9803104at2"/>
<gene>
    <name evidence="2" type="ORF">ECE50_004855</name>
</gene>
<keyword evidence="3" id="KW-1185">Reference proteome</keyword>
<dbReference type="RefSeq" id="WP_127043674.1">
    <property type="nucleotide sequence ID" value="NZ_JAABOK010000014.1"/>
</dbReference>
<dbReference type="EMBL" id="RIAR02000001">
    <property type="protein sequence ID" value="NSL86149.1"/>
    <property type="molecule type" value="Genomic_DNA"/>
</dbReference>
<accession>A0A3S1AXN6</accession>
<proteinExistence type="predicted"/>
<dbReference type="SUPFAM" id="SSF54593">
    <property type="entry name" value="Glyoxalase/Bleomycin resistance protein/Dihydroxybiphenyl dioxygenase"/>
    <property type="match status" value="1"/>
</dbReference>
<evidence type="ECO:0000256" key="1">
    <source>
        <dbReference type="ARBA" id="ARBA00023251"/>
    </source>
</evidence>